<feature type="transmembrane region" description="Helical" evidence="8">
    <location>
        <begin position="123"/>
        <end position="139"/>
    </location>
</feature>
<feature type="transmembrane region" description="Helical" evidence="8">
    <location>
        <begin position="381"/>
        <end position="400"/>
    </location>
</feature>
<feature type="transmembrane region" description="Helical" evidence="8">
    <location>
        <begin position="171"/>
        <end position="192"/>
    </location>
</feature>
<gene>
    <name evidence="9" type="ORF">GCM10010439_02480</name>
</gene>
<evidence type="ECO:0000313" key="10">
    <source>
        <dbReference type="Proteomes" id="UP001501842"/>
    </source>
</evidence>
<keyword evidence="2" id="KW-1003">Cell membrane</keyword>
<keyword evidence="5 8" id="KW-1133">Transmembrane helix</keyword>
<comment type="caution">
    <text evidence="9">The sequence shown here is derived from an EMBL/GenBank/DDBJ whole genome shotgun (WGS) entry which is preliminary data.</text>
</comment>
<keyword evidence="4 8" id="KW-0812">Transmembrane</keyword>
<evidence type="ECO:0000313" key="9">
    <source>
        <dbReference type="EMBL" id="GAA2718768.1"/>
    </source>
</evidence>
<dbReference type="Proteomes" id="UP001501842">
    <property type="component" value="Unassembled WGS sequence"/>
</dbReference>
<evidence type="ECO:0000256" key="3">
    <source>
        <dbReference type="ARBA" id="ARBA00022679"/>
    </source>
</evidence>
<comment type="subcellular location">
    <subcellularLocation>
        <location evidence="1">Cell membrane</location>
        <topology evidence="1">Multi-pass membrane protein</topology>
    </subcellularLocation>
</comment>
<dbReference type="InterPro" id="IPR018584">
    <property type="entry name" value="GT87"/>
</dbReference>
<comment type="similarity">
    <text evidence="7">Belongs to the glycosyltransferase 87 family.</text>
</comment>
<dbReference type="Pfam" id="PF09594">
    <property type="entry name" value="GT87"/>
    <property type="match status" value="1"/>
</dbReference>
<sequence length="426" mass="46612">MSGPWRRRFAAAAGVAAAALVLVPTAVRWLTNPADQRLVDLDVYRTAGIALMRGEPLYDFLTEPPQLLPFTYPPFSALLSAPLAWMPWPVAQVVMILLIYAALAVSVRYAFRPLLARAGDWSPLVLGVLVALLLCPMPLRDQVRFGQVDLFLVALCVVDCATPRARWPRGLLVGLAMAIKLVPGVFLIYFLVTRRREAAVNALFTAAGATLFTFALLPQDSLRFWFGALLEGDRVGSNYVTANQAVRGFLLRMYWPDPVTVAVWLVVVALLAWTGFRYARRLSLLGASGLLSPANSWSAEQAGIAVTGLVAVIVSPVSWIHHLAWIVLVVGALAGDGRNLRRCSAAAGVWLFYVLTIPWWGTGHIQAAKPLWEQALGRIMQSSYGLGAVTLLFVLGSWLVSEMWRETPTDQRDESRTDASTGTYAP</sequence>
<evidence type="ECO:0000256" key="2">
    <source>
        <dbReference type="ARBA" id="ARBA00022475"/>
    </source>
</evidence>
<evidence type="ECO:0000256" key="1">
    <source>
        <dbReference type="ARBA" id="ARBA00004651"/>
    </source>
</evidence>
<evidence type="ECO:0000256" key="8">
    <source>
        <dbReference type="SAM" id="Phobius"/>
    </source>
</evidence>
<protein>
    <submittedName>
        <fullName evidence="9">Glycosyltransferase 87 family protein</fullName>
    </submittedName>
</protein>
<accession>A0ABN3TTY0</accession>
<evidence type="ECO:0000256" key="4">
    <source>
        <dbReference type="ARBA" id="ARBA00022692"/>
    </source>
</evidence>
<feature type="transmembrane region" description="Helical" evidence="8">
    <location>
        <begin position="90"/>
        <end position="111"/>
    </location>
</feature>
<evidence type="ECO:0000256" key="6">
    <source>
        <dbReference type="ARBA" id="ARBA00023136"/>
    </source>
</evidence>
<feature type="transmembrane region" description="Helical" evidence="8">
    <location>
        <begin position="259"/>
        <end position="276"/>
    </location>
</feature>
<reference evidence="9 10" key="1">
    <citation type="journal article" date="2019" name="Int. J. Syst. Evol. Microbiol.">
        <title>The Global Catalogue of Microorganisms (GCM) 10K type strain sequencing project: providing services to taxonomists for standard genome sequencing and annotation.</title>
        <authorList>
            <consortium name="The Broad Institute Genomics Platform"/>
            <consortium name="The Broad Institute Genome Sequencing Center for Infectious Disease"/>
            <person name="Wu L."/>
            <person name="Ma J."/>
        </authorList>
    </citation>
    <scope>NUCLEOTIDE SEQUENCE [LARGE SCALE GENOMIC DNA]</scope>
    <source>
        <strain evidence="9 10">JCM 8201</strain>
    </source>
</reference>
<evidence type="ECO:0000256" key="5">
    <source>
        <dbReference type="ARBA" id="ARBA00022989"/>
    </source>
</evidence>
<keyword evidence="10" id="KW-1185">Reference proteome</keyword>
<feature type="transmembrane region" description="Helical" evidence="8">
    <location>
        <begin position="302"/>
        <end position="331"/>
    </location>
</feature>
<organism evidence="9 10">
    <name type="scientific">Actinocorallia aurantiaca</name>
    <dbReference type="NCBI Taxonomy" id="46204"/>
    <lineage>
        <taxon>Bacteria</taxon>
        <taxon>Bacillati</taxon>
        <taxon>Actinomycetota</taxon>
        <taxon>Actinomycetes</taxon>
        <taxon>Streptosporangiales</taxon>
        <taxon>Thermomonosporaceae</taxon>
        <taxon>Actinocorallia</taxon>
    </lineage>
</organism>
<proteinExistence type="inferred from homology"/>
<evidence type="ECO:0000256" key="7">
    <source>
        <dbReference type="ARBA" id="ARBA00024033"/>
    </source>
</evidence>
<dbReference type="EMBL" id="BAAATZ010000002">
    <property type="protein sequence ID" value="GAA2718768.1"/>
    <property type="molecule type" value="Genomic_DNA"/>
</dbReference>
<keyword evidence="6 8" id="KW-0472">Membrane</keyword>
<keyword evidence="3" id="KW-0808">Transferase</keyword>
<feature type="transmembrane region" description="Helical" evidence="8">
    <location>
        <begin position="343"/>
        <end position="361"/>
    </location>
</feature>
<name>A0ABN3TTY0_9ACTN</name>
<feature type="transmembrane region" description="Helical" evidence="8">
    <location>
        <begin position="198"/>
        <end position="217"/>
    </location>
</feature>
<dbReference type="RefSeq" id="WP_344448182.1">
    <property type="nucleotide sequence ID" value="NZ_BAAATZ010000002.1"/>
</dbReference>